<dbReference type="AlphaFoldDB" id="A0AAN5DGT6"/>
<reference evidence="2" key="1">
    <citation type="submission" date="2022-10" db="EMBL/GenBank/DDBJ databases">
        <title>Genome assembly of Pristionchus species.</title>
        <authorList>
            <person name="Yoshida K."/>
            <person name="Sommer R.J."/>
        </authorList>
    </citation>
    <scope>NUCLEOTIDE SEQUENCE [LARGE SCALE GENOMIC DNA]</scope>
    <source>
        <strain evidence="2">RS5460</strain>
    </source>
</reference>
<protein>
    <submittedName>
        <fullName evidence="1">Uncharacterized protein</fullName>
    </submittedName>
</protein>
<feature type="non-terminal residue" evidence="1">
    <location>
        <position position="1"/>
    </location>
</feature>
<evidence type="ECO:0000313" key="1">
    <source>
        <dbReference type="EMBL" id="GMR63008.1"/>
    </source>
</evidence>
<name>A0AAN5DGT6_9BILA</name>
<accession>A0AAN5DGT6</accession>
<keyword evidence="2" id="KW-1185">Reference proteome</keyword>
<dbReference type="EMBL" id="BTRK01000006">
    <property type="protein sequence ID" value="GMR63008.1"/>
    <property type="molecule type" value="Genomic_DNA"/>
</dbReference>
<evidence type="ECO:0000313" key="2">
    <source>
        <dbReference type="Proteomes" id="UP001328107"/>
    </source>
</evidence>
<organism evidence="1 2">
    <name type="scientific">Pristionchus mayeri</name>
    <dbReference type="NCBI Taxonomy" id="1317129"/>
    <lineage>
        <taxon>Eukaryota</taxon>
        <taxon>Metazoa</taxon>
        <taxon>Ecdysozoa</taxon>
        <taxon>Nematoda</taxon>
        <taxon>Chromadorea</taxon>
        <taxon>Rhabditida</taxon>
        <taxon>Rhabditina</taxon>
        <taxon>Diplogasteromorpha</taxon>
        <taxon>Diplogasteroidea</taxon>
        <taxon>Neodiplogasteridae</taxon>
        <taxon>Pristionchus</taxon>
    </lineage>
</organism>
<sequence length="181" mass="19949">CECIEISQERMVGRWVPALASPSVISRIEEAIGVLLEEDSVSPTCAKLEFSVPRYQSSSGANNAKMTATFRTDKSDKLSKIRGNAMSSDSRTVEVKLSDFQGNDISAPFCVLKAEGRTVYDYMVIVTSQGPCNKAVLLVRDSEAFFDGDNSELIAYFKYMINRKMLEPLQAVSFSNDCSAN</sequence>
<gene>
    <name evidence="1" type="ORF">PMAYCL1PPCAC_33203</name>
</gene>
<proteinExistence type="predicted"/>
<feature type="non-terminal residue" evidence="1">
    <location>
        <position position="181"/>
    </location>
</feature>
<comment type="caution">
    <text evidence="1">The sequence shown here is derived from an EMBL/GenBank/DDBJ whole genome shotgun (WGS) entry which is preliminary data.</text>
</comment>
<dbReference type="Proteomes" id="UP001328107">
    <property type="component" value="Unassembled WGS sequence"/>
</dbReference>